<gene>
    <name evidence="2" type="ORF">AZE42_10628</name>
</gene>
<dbReference type="AlphaFoldDB" id="A0A1J8Q325"/>
<sequence>MPATRPRQRRSARLAVRRAPPLEIMEYEGPITRGRVAKHRGSKPRRGVTASNADLDCSKFQIRWHADSSRIERLVQHLLAHPADCCVLYYSNATRSHPDGGIPSGKDKQEVCSVIAQAVFKDDQEYAALLAEFPFRFCDSTITQAADLKKRYHEHYRELHATGAGIVPLDVGAAVNKHQEICLAFPWYDDLHSILGSNPALAVTTISSHPGTNHAESFLKLINPSASSRRTCTHPPPSNAQSTHPSNESITPDIQSTPSSTQHVPQSPSSQHGSTDLLANTQPHTPGPWYDHPSLPGAAQPLPHQQLNYLPASTSQSPQCSHQQLNYPPAGTSQSPQCPHQQLNYLPAGTSQSPQRPHQQSHVFGAAQPPLQSTYPLGGAYSHPQAMTSNFVPPHFPNQPYADNNYDPTPFTADNEVQDYGYMMDEMPVDESRTWDVSFNSPPKIVGNTRQQPNLPSASPPQAHSLSRPTFTLPQTSCTPVHDSCASFSLRTPPDHVTRRTSLGTT</sequence>
<comment type="caution">
    <text evidence="2">The sequence shown here is derived from an EMBL/GenBank/DDBJ whole genome shotgun (WGS) entry which is preliminary data.</text>
</comment>
<feature type="compositionally biased region" description="Polar residues" evidence="1">
    <location>
        <begin position="239"/>
        <end position="284"/>
    </location>
</feature>
<organism evidence="2 3">
    <name type="scientific">Rhizopogon vesiculosus</name>
    <dbReference type="NCBI Taxonomy" id="180088"/>
    <lineage>
        <taxon>Eukaryota</taxon>
        <taxon>Fungi</taxon>
        <taxon>Dikarya</taxon>
        <taxon>Basidiomycota</taxon>
        <taxon>Agaricomycotina</taxon>
        <taxon>Agaricomycetes</taxon>
        <taxon>Agaricomycetidae</taxon>
        <taxon>Boletales</taxon>
        <taxon>Suillineae</taxon>
        <taxon>Rhizopogonaceae</taxon>
        <taxon>Rhizopogon</taxon>
    </lineage>
</organism>
<evidence type="ECO:0000313" key="3">
    <source>
        <dbReference type="Proteomes" id="UP000183567"/>
    </source>
</evidence>
<keyword evidence="3" id="KW-1185">Reference proteome</keyword>
<accession>A0A1J8Q325</accession>
<dbReference type="EMBL" id="LVVM01002735">
    <property type="protein sequence ID" value="OJA16006.1"/>
    <property type="molecule type" value="Genomic_DNA"/>
</dbReference>
<proteinExistence type="predicted"/>
<feature type="compositionally biased region" description="Low complexity" evidence="1">
    <location>
        <begin position="351"/>
        <end position="362"/>
    </location>
</feature>
<protein>
    <submittedName>
        <fullName evidence="2">Uncharacterized protein</fullName>
    </submittedName>
</protein>
<name>A0A1J8Q325_9AGAM</name>
<dbReference type="OrthoDB" id="2692640at2759"/>
<feature type="compositionally biased region" description="Polar residues" evidence="1">
    <location>
        <begin position="448"/>
        <end position="475"/>
    </location>
</feature>
<dbReference type="Proteomes" id="UP000183567">
    <property type="component" value="Unassembled WGS sequence"/>
</dbReference>
<evidence type="ECO:0000256" key="1">
    <source>
        <dbReference type="SAM" id="MobiDB-lite"/>
    </source>
</evidence>
<evidence type="ECO:0000313" key="2">
    <source>
        <dbReference type="EMBL" id="OJA16006.1"/>
    </source>
</evidence>
<feature type="compositionally biased region" description="Polar residues" evidence="1">
    <location>
        <begin position="303"/>
        <end position="344"/>
    </location>
</feature>
<feature type="region of interest" description="Disordered" evidence="1">
    <location>
        <begin position="443"/>
        <end position="475"/>
    </location>
</feature>
<reference evidence="2 3" key="1">
    <citation type="submission" date="2016-03" db="EMBL/GenBank/DDBJ databases">
        <title>Comparative genomics of the ectomycorrhizal sister species Rhizopogon vinicolor and Rhizopogon vesiculosus (Basidiomycota: Boletales) reveals a divergence of the mating type B locus.</title>
        <authorList>
            <person name="Mujic A.B."/>
            <person name="Kuo A."/>
            <person name="Tritt A."/>
            <person name="Lipzen A."/>
            <person name="Chen C."/>
            <person name="Johnson J."/>
            <person name="Sharma A."/>
            <person name="Barry K."/>
            <person name="Grigoriev I.V."/>
            <person name="Spatafora J.W."/>
        </authorList>
    </citation>
    <scope>NUCLEOTIDE SEQUENCE [LARGE SCALE GENOMIC DNA]</scope>
    <source>
        <strain evidence="2 3">AM-OR11-056</strain>
    </source>
</reference>
<feature type="region of interest" description="Disordered" evidence="1">
    <location>
        <begin position="227"/>
        <end position="363"/>
    </location>
</feature>